<dbReference type="Proteomes" id="UP000005234">
    <property type="component" value="Chromosome"/>
</dbReference>
<dbReference type="eggNOG" id="COG0438">
    <property type="taxonomic scope" value="Bacteria"/>
</dbReference>
<organism evidence="2 3">
    <name type="scientific">Frateuria aurantia (strain ATCC 33424 / DSM 6220 / KCTC 2777 / LMG 1558 / NBRC 3245 / NCIMB 13370)</name>
    <name type="common">Acetobacter aurantius</name>
    <dbReference type="NCBI Taxonomy" id="767434"/>
    <lineage>
        <taxon>Bacteria</taxon>
        <taxon>Pseudomonadati</taxon>
        <taxon>Pseudomonadota</taxon>
        <taxon>Gammaproteobacteria</taxon>
        <taxon>Lysobacterales</taxon>
        <taxon>Rhodanobacteraceae</taxon>
        <taxon>Frateuria</taxon>
    </lineage>
</organism>
<dbReference type="Gene3D" id="3.40.50.2000">
    <property type="entry name" value="Glycogen Phosphorylase B"/>
    <property type="match status" value="1"/>
</dbReference>
<evidence type="ECO:0000313" key="2">
    <source>
        <dbReference type="EMBL" id="AFC87150.1"/>
    </source>
</evidence>
<accession>H8L0B2</accession>
<name>H8L0B2_FRAAD</name>
<keyword evidence="2" id="KW-0808">Transferase</keyword>
<dbReference type="HOGENOM" id="CLU_009583_34_0_6"/>
<dbReference type="OrthoDB" id="9801609at2"/>
<protein>
    <submittedName>
        <fullName evidence="2">Glycosyltransferase</fullName>
    </submittedName>
</protein>
<dbReference type="InterPro" id="IPR001296">
    <property type="entry name" value="Glyco_trans_1"/>
</dbReference>
<sequence length="386" mass="43010">MPQIYLDVTRLVDRAIQGLLPTGVDRVSLAYVRHYGAHARAVLAEKGFYTILSASRSRQLFALLMGESGRHLKRALQWHVVAAVLEAPWTAKVSGLLLHTAHSGIEFDRYYDGLARRGIKVVALIHDLIPLTHPEYCRPGVLPAQSRRMTVAMKRSAGIIANSADTAHSIELTAPRLGCAVPVMVTALLAGGTPVSFLGERPLDQPYFVMLSTIEPRKNHWMLLHVWRDLVERLGDQAPTLVVIGRRGWECENVVDMLERCEVLKGKVIEESECSDKRLHLYLQHAQALVFPSFVEGYGMPLVEALQLGVPVIASDLGVFHEIAGDIPEYLDPLDGPGWARLVTEYAQPESPLRAAQLQRLQGYQPPSWEQHFEVVDAFVERLMAD</sequence>
<gene>
    <name evidence="2" type="ordered locus">Fraau_2815</name>
</gene>
<dbReference type="Pfam" id="PF00534">
    <property type="entry name" value="Glycos_transf_1"/>
    <property type="match status" value="1"/>
</dbReference>
<dbReference type="EMBL" id="CP003350">
    <property type="protein sequence ID" value="AFC87150.1"/>
    <property type="molecule type" value="Genomic_DNA"/>
</dbReference>
<dbReference type="GO" id="GO:0016757">
    <property type="term" value="F:glycosyltransferase activity"/>
    <property type="evidence" value="ECO:0007669"/>
    <property type="project" value="InterPro"/>
</dbReference>
<dbReference type="PANTHER" id="PTHR46401:SF9">
    <property type="entry name" value="MANNOSYLTRANSFERASE A"/>
    <property type="match status" value="1"/>
</dbReference>
<dbReference type="KEGG" id="fau:Fraau_2815"/>
<evidence type="ECO:0000259" key="1">
    <source>
        <dbReference type="Pfam" id="PF00534"/>
    </source>
</evidence>
<dbReference type="CDD" id="cd03809">
    <property type="entry name" value="GT4_MtfB-like"/>
    <property type="match status" value="1"/>
</dbReference>
<dbReference type="PANTHER" id="PTHR46401">
    <property type="entry name" value="GLYCOSYLTRANSFERASE WBBK-RELATED"/>
    <property type="match status" value="1"/>
</dbReference>
<feature type="domain" description="Glycosyl transferase family 1" evidence="1">
    <location>
        <begin position="201"/>
        <end position="326"/>
    </location>
</feature>
<keyword evidence="3" id="KW-1185">Reference proteome</keyword>
<dbReference type="AlphaFoldDB" id="H8L0B2"/>
<dbReference type="RefSeq" id="WP_014404153.1">
    <property type="nucleotide sequence ID" value="NC_017033.1"/>
</dbReference>
<dbReference type="SUPFAM" id="SSF53756">
    <property type="entry name" value="UDP-Glycosyltransferase/glycogen phosphorylase"/>
    <property type="match status" value="1"/>
</dbReference>
<reference evidence="2" key="1">
    <citation type="submission" date="2012-02" db="EMBL/GenBank/DDBJ databases">
        <title>The complete genome of Frateuria aurantia DSM 6220.</title>
        <authorList>
            <consortium name="US DOE Joint Genome Institute (JGI-PGF)"/>
            <person name="Lucas S."/>
            <person name="Copeland A."/>
            <person name="Lapidus A."/>
            <person name="Glavina del Rio T."/>
            <person name="Dalin E."/>
            <person name="Tice H."/>
            <person name="Bruce D."/>
            <person name="Goodwin L."/>
            <person name="Pitluck S."/>
            <person name="Peters L."/>
            <person name="Ovchinnikova G."/>
            <person name="Teshima H."/>
            <person name="Kyrpides N."/>
            <person name="Mavromatis K."/>
            <person name="Ivanova N."/>
            <person name="Brettin T."/>
            <person name="Detter J.C."/>
            <person name="Han C."/>
            <person name="Larimer F."/>
            <person name="Land M."/>
            <person name="Hauser L."/>
            <person name="Markowitz V."/>
            <person name="Cheng J.-F."/>
            <person name="Hugenholtz P."/>
            <person name="Woyke T."/>
            <person name="Wu D."/>
            <person name="Brambilla E."/>
            <person name="Klenk H.-P."/>
            <person name="Eisen J.A."/>
        </authorList>
    </citation>
    <scope>NUCLEOTIDE SEQUENCE</scope>
    <source>
        <strain evidence="2">DSM 6220</strain>
    </source>
</reference>
<dbReference type="STRING" id="767434.Fraau_2815"/>
<proteinExistence type="predicted"/>
<evidence type="ECO:0000313" key="3">
    <source>
        <dbReference type="Proteomes" id="UP000005234"/>
    </source>
</evidence>